<dbReference type="SMART" id="SM01182">
    <property type="entry name" value="EF-1_beta_acid"/>
    <property type="match status" value="1"/>
</dbReference>
<protein>
    <recommendedName>
        <fullName evidence="4">Elongation factor 1-delta</fullName>
    </recommendedName>
</protein>
<keyword evidence="3" id="KW-0648">Protein biosynthesis</keyword>
<proteinExistence type="inferred from homology"/>
<dbReference type="InterPro" id="IPR014717">
    <property type="entry name" value="Transl_elong_EF1B/ribsomal_bS6"/>
</dbReference>
<reference evidence="8" key="2">
    <citation type="submission" date="2025-09" db="UniProtKB">
        <authorList>
            <consortium name="Ensembl"/>
        </authorList>
    </citation>
    <scope>IDENTIFICATION</scope>
</reference>
<feature type="compositionally biased region" description="Low complexity" evidence="5">
    <location>
        <begin position="510"/>
        <end position="524"/>
    </location>
</feature>
<dbReference type="CDD" id="cd00292">
    <property type="entry name" value="EF1B"/>
    <property type="match status" value="1"/>
</dbReference>
<dbReference type="Pfam" id="PF10587">
    <property type="entry name" value="EF-1_beta_acid"/>
    <property type="match status" value="1"/>
</dbReference>
<dbReference type="InterPro" id="IPR018940">
    <property type="entry name" value="EF-1_beta_acid_region_euk"/>
</dbReference>
<dbReference type="SMART" id="SM00888">
    <property type="entry name" value="EF1_GNE"/>
    <property type="match status" value="1"/>
</dbReference>
<feature type="region of interest" description="Disordered" evidence="5">
    <location>
        <begin position="397"/>
        <end position="422"/>
    </location>
</feature>
<accession>A0A8C3J291</accession>
<dbReference type="PROSITE" id="PS00824">
    <property type="entry name" value="EF1BD_1"/>
    <property type="match status" value="1"/>
</dbReference>
<dbReference type="GO" id="GO:0003746">
    <property type="term" value="F:translation elongation factor activity"/>
    <property type="evidence" value="ECO:0007669"/>
    <property type="project" value="UniProtKB-KW"/>
</dbReference>
<evidence type="ECO:0000256" key="1">
    <source>
        <dbReference type="ARBA" id="ARBA00007411"/>
    </source>
</evidence>
<keyword evidence="9" id="KW-1185">Reference proteome</keyword>
<dbReference type="InterPro" id="IPR036219">
    <property type="entry name" value="eEF-1beta-like_sf"/>
</dbReference>
<dbReference type="PANTHER" id="PTHR11595:SF26">
    <property type="entry name" value="ELONGATION FACTOR 1-DELTA"/>
    <property type="match status" value="1"/>
</dbReference>
<feature type="compositionally biased region" description="Basic and acidic residues" evidence="5">
    <location>
        <begin position="315"/>
        <end position="344"/>
    </location>
</feature>
<dbReference type="Pfam" id="PF00736">
    <property type="entry name" value="EF1_GNE"/>
    <property type="match status" value="1"/>
</dbReference>
<dbReference type="InterPro" id="IPR001326">
    <property type="entry name" value="Transl_elong_EF1B_B/D_CS"/>
</dbReference>
<feature type="compositionally biased region" description="Basic residues" evidence="5">
    <location>
        <begin position="68"/>
        <end position="82"/>
    </location>
</feature>
<dbReference type="Gene3D" id="3.30.70.60">
    <property type="match status" value="1"/>
</dbReference>
<keyword evidence="2" id="KW-0251">Elongation factor</keyword>
<feature type="region of interest" description="Disordered" evidence="5">
    <location>
        <begin position="565"/>
        <end position="631"/>
    </location>
</feature>
<dbReference type="GO" id="GO:0005853">
    <property type="term" value="C:eukaryotic translation elongation factor 1 complex"/>
    <property type="evidence" value="ECO:0007669"/>
    <property type="project" value="InterPro"/>
</dbReference>
<dbReference type="Ensembl" id="ENSCPGT00000001473.1">
    <property type="protein sequence ID" value="ENSCPGP00000001324.1"/>
    <property type="gene ID" value="ENSCPGG00000001045.1"/>
</dbReference>
<evidence type="ECO:0000256" key="2">
    <source>
        <dbReference type="ARBA" id="ARBA00022768"/>
    </source>
</evidence>
<dbReference type="InterPro" id="IPR014038">
    <property type="entry name" value="EF1B_bsu/dsu_GNE"/>
</dbReference>
<evidence type="ECO:0000259" key="7">
    <source>
        <dbReference type="SMART" id="SM01182"/>
    </source>
</evidence>
<evidence type="ECO:0000256" key="5">
    <source>
        <dbReference type="SAM" id="MobiDB-lite"/>
    </source>
</evidence>
<dbReference type="SUPFAM" id="SSF54984">
    <property type="entry name" value="eEF-1beta-like"/>
    <property type="match status" value="1"/>
</dbReference>
<feature type="region of interest" description="Disordered" evidence="5">
    <location>
        <begin position="59"/>
        <end position="86"/>
    </location>
</feature>
<reference evidence="8" key="1">
    <citation type="submission" date="2025-08" db="UniProtKB">
        <authorList>
            <consortium name="Ensembl"/>
        </authorList>
    </citation>
    <scope>IDENTIFICATION</scope>
</reference>
<dbReference type="FunFam" id="3.30.70.60:FF:000001">
    <property type="entry name" value="Elongation factor 1-beta 1 like"/>
    <property type="match status" value="1"/>
</dbReference>
<feature type="domain" description="Elongation factor 1 beta central acidic region eukaryote" evidence="7">
    <location>
        <begin position="618"/>
        <end position="645"/>
    </location>
</feature>
<comment type="similarity">
    <text evidence="1">Belongs to the EF-1-beta/EF-1-delta family.</text>
</comment>
<dbReference type="InterPro" id="IPR049720">
    <property type="entry name" value="EF1B_bsu/dsu"/>
</dbReference>
<evidence type="ECO:0000256" key="4">
    <source>
        <dbReference type="ARBA" id="ARBA00039378"/>
    </source>
</evidence>
<evidence type="ECO:0000259" key="6">
    <source>
        <dbReference type="SMART" id="SM00888"/>
    </source>
</evidence>
<evidence type="ECO:0000256" key="3">
    <source>
        <dbReference type="ARBA" id="ARBA00022917"/>
    </source>
</evidence>
<dbReference type="Proteomes" id="UP000694419">
    <property type="component" value="Unplaced"/>
</dbReference>
<organism evidence="8 9">
    <name type="scientific">Calidris pygmaea</name>
    <name type="common">Spoon-billed sandpiper</name>
    <dbReference type="NCBI Taxonomy" id="425635"/>
    <lineage>
        <taxon>Eukaryota</taxon>
        <taxon>Metazoa</taxon>
        <taxon>Chordata</taxon>
        <taxon>Craniata</taxon>
        <taxon>Vertebrata</taxon>
        <taxon>Euteleostomi</taxon>
        <taxon>Archelosauria</taxon>
        <taxon>Archosauria</taxon>
        <taxon>Dinosauria</taxon>
        <taxon>Saurischia</taxon>
        <taxon>Theropoda</taxon>
        <taxon>Coelurosauria</taxon>
        <taxon>Aves</taxon>
        <taxon>Neognathae</taxon>
        <taxon>Neoaves</taxon>
        <taxon>Charadriiformes</taxon>
        <taxon>Scolopacidae</taxon>
        <taxon>Calidris</taxon>
    </lineage>
</organism>
<evidence type="ECO:0000313" key="9">
    <source>
        <dbReference type="Proteomes" id="UP000694419"/>
    </source>
</evidence>
<feature type="region of interest" description="Disordered" evidence="5">
    <location>
        <begin position="298"/>
        <end position="363"/>
    </location>
</feature>
<feature type="compositionally biased region" description="Acidic residues" evidence="5">
    <location>
        <begin position="607"/>
        <end position="628"/>
    </location>
</feature>
<feature type="region of interest" description="Disordered" evidence="5">
    <location>
        <begin position="486"/>
        <end position="526"/>
    </location>
</feature>
<dbReference type="GO" id="GO:0005829">
    <property type="term" value="C:cytosol"/>
    <property type="evidence" value="ECO:0007669"/>
    <property type="project" value="TreeGrafter"/>
</dbReference>
<evidence type="ECO:0000313" key="8">
    <source>
        <dbReference type="Ensembl" id="ENSCPGP00000001324.1"/>
    </source>
</evidence>
<sequence length="789" mass="87409">MRTRKTPCPAEKVWVDKHKYDEAERLHYEREATLAATTPEECQEVEAVNGVCNDDSVESEFKGDLKKARNGKKQRKRKRSPKPKTVASKLDSVLAGLLADHVWFEKPFYDHAENVYRKKLADSQIQEAPETVPTAEQSLLVAKSKAVQDVPKPRMLSAALSCSHGSLSACHHVVQGVWVNKFDFDKAEERFIEKSQFFVPPNVLTIPSVGSNAGNVGLRTPDEGYVTALPTPATPSLAPDVVADSSSSFLTGLPGSEHQTVNGKPQLSTLQALVSEVWLEKPLYDGAEKTFYENMFDGHPSGKGRGTQRGCPEASENHHEEGKEHREVGKDHTVEKQKGVKRVEVTTNSPLPSDAEQPPPTSFFLHKDSETVWLNKPTYDRAESRYYAAEALKMSKAGEDTGTQESPGVKPSQPAASSLPAPKTKNMAVDYFKHEKIWFDKYKYDDAERRYYEQMNGPVGGSSRQQENGASTILRDIARARENIQKSLAGQKTAPRSKETPSARHKRQSGRSTSASATTSGPAGDQNELLSRISHLEVENQNLRSVVADLQMAIFKLESRLNALEKSSTSHQPSPVPPTQKVEPFSVPSKKVELPSASPAKKAEPAAAEEDDDDDIDLFGSDDEEEDQEAAKVREERLRQYAEKKAKKPGLIAKSSILLDVKPWDDETDMAKMEECVRSVHMDGLVWGASKLVPVGYGIKKLQIQCVVEDDKVGTDILEEEITKFEDYVSPFSELCNPWVVSDLRGHFELNFADLGRLDRNPSQQVLKISREGDSMLSLGSLFSLAPSQ</sequence>
<dbReference type="AlphaFoldDB" id="A0A8C3J291"/>
<name>A0A8C3J291_9CHAR</name>
<feature type="compositionally biased region" description="Low complexity" evidence="5">
    <location>
        <begin position="411"/>
        <end position="422"/>
    </location>
</feature>
<feature type="domain" description="Translation elongation factor EF1B beta/delta subunit guanine nucleotide exchange" evidence="6">
    <location>
        <begin position="654"/>
        <end position="735"/>
    </location>
</feature>
<dbReference type="GO" id="GO:0005085">
    <property type="term" value="F:guanyl-nucleotide exchange factor activity"/>
    <property type="evidence" value="ECO:0007669"/>
    <property type="project" value="TreeGrafter"/>
</dbReference>
<dbReference type="PANTHER" id="PTHR11595">
    <property type="entry name" value="EF-HAND AND COILED-COIL DOMAIN-CONTAINING FAMILY MEMBER"/>
    <property type="match status" value="1"/>
</dbReference>